<keyword evidence="2" id="KW-1185">Reference proteome</keyword>
<proteinExistence type="predicted"/>
<dbReference type="RefSeq" id="WP_230096139.1">
    <property type="nucleotide sequence ID" value="NZ_CAKKNS010000001.1"/>
</dbReference>
<reference evidence="1 2" key="1">
    <citation type="submission" date="2021-11" db="EMBL/GenBank/DDBJ databases">
        <authorList>
            <person name="Depoorter E."/>
        </authorList>
    </citation>
    <scope>NUCLEOTIDE SEQUENCE [LARGE SCALE GENOMIC DNA]</scope>
    <source>
        <strain evidence="1 2">LMG 24289</strain>
    </source>
</reference>
<evidence type="ECO:0000313" key="2">
    <source>
        <dbReference type="Proteomes" id="UP000789707"/>
    </source>
</evidence>
<gene>
    <name evidence="1" type="ORF">WFA24289_00374</name>
</gene>
<accession>A0ABN8BJN6</accession>
<name>A0ABN8BJN6_9LACO</name>
<organism evidence="1 2">
    <name type="scientific">Periweissella fabaria</name>
    <dbReference type="NCBI Taxonomy" id="546157"/>
    <lineage>
        <taxon>Bacteria</taxon>
        <taxon>Bacillati</taxon>
        <taxon>Bacillota</taxon>
        <taxon>Bacilli</taxon>
        <taxon>Lactobacillales</taxon>
        <taxon>Lactobacillaceae</taxon>
        <taxon>Periweissella</taxon>
    </lineage>
</organism>
<dbReference type="EMBL" id="CAKKNS010000001">
    <property type="protein sequence ID" value="CAH0416075.1"/>
    <property type="molecule type" value="Genomic_DNA"/>
</dbReference>
<dbReference type="Proteomes" id="UP000789707">
    <property type="component" value="Unassembled WGS sequence"/>
</dbReference>
<comment type="caution">
    <text evidence="1">The sequence shown here is derived from an EMBL/GenBank/DDBJ whole genome shotgun (WGS) entry which is preliminary data.</text>
</comment>
<protein>
    <submittedName>
        <fullName evidence="1">Uncharacterized protein</fullName>
    </submittedName>
</protein>
<sequence>MLKIKGYVTFTYDAHMLTTNEIQQLVKQAQAQLIADETLTISELKQYADKVELIIKIDGFTDAQRMEAICVDLNIGDDYDDDTDNYMCESYGMIFPSKQITALRAFTWVEHYTASFAQDEFQKFAITKQMVTDEALIIEFAVELPSYVINMDLYYLSDQERYQYFRIDDQATCDDIKEVPIEEYSGTHRLELSTHEIILVFKQAVSQDVLTTLLTNFEKQKLMANEVIAYTLPHEELITELPVIVKALGINHQVIQCMFKELPEVLTVEVN</sequence>
<evidence type="ECO:0000313" key="1">
    <source>
        <dbReference type="EMBL" id="CAH0416075.1"/>
    </source>
</evidence>